<dbReference type="SUPFAM" id="SSF46785">
    <property type="entry name" value="Winged helix' DNA-binding domain"/>
    <property type="match status" value="1"/>
</dbReference>
<dbReference type="GO" id="GO:0003677">
    <property type="term" value="F:DNA binding"/>
    <property type="evidence" value="ECO:0007669"/>
    <property type="project" value="UniProtKB-KW"/>
</dbReference>
<dbReference type="InterPro" id="IPR036388">
    <property type="entry name" value="WH-like_DNA-bd_sf"/>
</dbReference>
<dbReference type="GO" id="GO:0003700">
    <property type="term" value="F:DNA-binding transcription factor activity"/>
    <property type="evidence" value="ECO:0007669"/>
    <property type="project" value="InterPro"/>
</dbReference>
<dbReference type="AlphaFoldDB" id="A0A7C9R697"/>
<comment type="caution">
    <text evidence="5">The sequence shown here is derived from an EMBL/GenBank/DDBJ whole genome shotgun (WGS) entry which is preliminary data.</text>
</comment>
<sequence>MSTKPDDTTIAAWIGLSRAQRVATAGIEARLKAAGFPPLAWYDALWELERAGGEGLRPFELERALLFEQYNLSRLIDRLEKAGLVVRRACPNDKRGQVLAITPEGLKLRCEMWGVYAPAIEAAVGAKLDAEEAKVLAGLLAKLAITSA</sequence>
<evidence type="ECO:0000256" key="2">
    <source>
        <dbReference type="ARBA" id="ARBA00023125"/>
    </source>
</evidence>
<evidence type="ECO:0000259" key="4">
    <source>
        <dbReference type="PROSITE" id="PS50995"/>
    </source>
</evidence>
<proteinExistence type="predicted"/>
<dbReference type="EMBL" id="JAAKZG010000003">
    <property type="protein sequence ID" value="NGN41201.1"/>
    <property type="molecule type" value="Genomic_DNA"/>
</dbReference>
<evidence type="ECO:0000313" key="5">
    <source>
        <dbReference type="EMBL" id="NGN41201.1"/>
    </source>
</evidence>
<dbReference type="Pfam" id="PF12802">
    <property type="entry name" value="MarR_2"/>
    <property type="match status" value="1"/>
</dbReference>
<dbReference type="GO" id="GO:0006950">
    <property type="term" value="P:response to stress"/>
    <property type="evidence" value="ECO:0007669"/>
    <property type="project" value="TreeGrafter"/>
</dbReference>
<gene>
    <name evidence="5" type="ORF">G6N74_09005</name>
</gene>
<name>A0A7C9R697_9HYPH</name>
<accession>A0A7C9R697</accession>
<organism evidence="5 6">
    <name type="scientific">Mesorhizobium zhangyense</name>
    <dbReference type="NCBI Taxonomy" id="1776730"/>
    <lineage>
        <taxon>Bacteria</taxon>
        <taxon>Pseudomonadati</taxon>
        <taxon>Pseudomonadota</taxon>
        <taxon>Alphaproteobacteria</taxon>
        <taxon>Hyphomicrobiales</taxon>
        <taxon>Phyllobacteriaceae</taxon>
        <taxon>Mesorhizobium</taxon>
    </lineage>
</organism>
<dbReference type="InterPro" id="IPR039422">
    <property type="entry name" value="MarR/SlyA-like"/>
</dbReference>
<dbReference type="Proteomes" id="UP000481252">
    <property type="component" value="Unassembled WGS sequence"/>
</dbReference>
<evidence type="ECO:0000256" key="3">
    <source>
        <dbReference type="ARBA" id="ARBA00023163"/>
    </source>
</evidence>
<dbReference type="PRINTS" id="PR00598">
    <property type="entry name" value="HTHMARR"/>
</dbReference>
<evidence type="ECO:0000256" key="1">
    <source>
        <dbReference type="ARBA" id="ARBA00023015"/>
    </source>
</evidence>
<dbReference type="InterPro" id="IPR000835">
    <property type="entry name" value="HTH_MarR-typ"/>
</dbReference>
<keyword evidence="1" id="KW-0805">Transcription regulation</keyword>
<reference evidence="5 6" key="1">
    <citation type="submission" date="2020-02" db="EMBL/GenBank/DDBJ databases">
        <title>Genome sequence of the type strain CGMCC 1.15528 of Mesorhizobium zhangyense.</title>
        <authorList>
            <person name="Gao J."/>
            <person name="Sun J."/>
        </authorList>
    </citation>
    <scope>NUCLEOTIDE SEQUENCE [LARGE SCALE GENOMIC DNA]</scope>
    <source>
        <strain evidence="5 6">CGMCC 1.15528</strain>
    </source>
</reference>
<dbReference type="PROSITE" id="PS01117">
    <property type="entry name" value="HTH_MARR_1"/>
    <property type="match status" value="1"/>
</dbReference>
<dbReference type="PROSITE" id="PS50995">
    <property type="entry name" value="HTH_MARR_2"/>
    <property type="match status" value="1"/>
</dbReference>
<dbReference type="PANTHER" id="PTHR33164">
    <property type="entry name" value="TRANSCRIPTIONAL REGULATOR, MARR FAMILY"/>
    <property type="match status" value="1"/>
</dbReference>
<dbReference type="Gene3D" id="1.10.10.10">
    <property type="entry name" value="Winged helix-like DNA-binding domain superfamily/Winged helix DNA-binding domain"/>
    <property type="match status" value="1"/>
</dbReference>
<evidence type="ECO:0000313" key="6">
    <source>
        <dbReference type="Proteomes" id="UP000481252"/>
    </source>
</evidence>
<dbReference type="PANTHER" id="PTHR33164:SF104">
    <property type="entry name" value="TRANSCRIPTIONAL REGULATORY PROTEIN"/>
    <property type="match status" value="1"/>
</dbReference>
<feature type="domain" description="HTH marR-type" evidence="4">
    <location>
        <begin position="1"/>
        <end position="145"/>
    </location>
</feature>
<keyword evidence="2" id="KW-0238">DNA-binding</keyword>
<dbReference type="InterPro" id="IPR023187">
    <property type="entry name" value="Tscrpt_reg_MarR-type_CS"/>
</dbReference>
<dbReference type="InterPro" id="IPR036390">
    <property type="entry name" value="WH_DNA-bd_sf"/>
</dbReference>
<keyword evidence="6" id="KW-1185">Reference proteome</keyword>
<protein>
    <submittedName>
        <fullName evidence="5">MarR family transcriptional regulator</fullName>
    </submittedName>
</protein>
<keyword evidence="3" id="KW-0804">Transcription</keyword>
<dbReference type="RefSeq" id="WP_165116453.1">
    <property type="nucleotide sequence ID" value="NZ_JAAKZG010000003.1"/>
</dbReference>
<dbReference type="SMART" id="SM00347">
    <property type="entry name" value="HTH_MARR"/>
    <property type="match status" value="1"/>
</dbReference>